<evidence type="ECO:0000313" key="3">
    <source>
        <dbReference type="Proteomes" id="UP000824988"/>
    </source>
</evidence>
<sequence length="286" mass="33305">MDGHVTGQLLAVQIKYGKSFFQEKNRWGYIYRGEQKHFNYLANYPIPVLIVLCHPESKECYWVRFLPQETQPAGDNWKITVFFENILRESKAKIEALLPPLMDHREALEAYWAVNNLLAESDYLHFIIDRPEVESKDITRTREFFDRLRVTRELALENQGKVELSFFGYENDPRELFEIPVVREYISILSPALPELFFFVRTQQPTSTLKTFALCQTNVSWVDGRSTRLVAKQIVYDTDKVVDFLQLGYSGLNEMTEWLALPLEENIRISADVAHCLGIRAETDVA</sequence>
<dbReference type="AlphaFoldDB" id="A0A8D4VMU1"/>
<reference evidence="2" key="1">
    <citation type="submission" date="2019-06" db="EMBL/GenBank/DDBJ databases">
        <title>Complete genome sequence of Methylogaea oryzae strain JCM16910.</title>
        <authorList>
            <person name="Asakawa S."/>
        </authorList>
    </citation>
    <scope>NUCLEOTIDE SEQUENCE</scope>
    <source>
        <strain evidence="2">E10</strain>
    </source>
</reference>
<keyword evidence="3" id="KW-1185">Reference proteome</keyword>
<dbReference type="EMBL" id="AP019782">
    <property type="protein sequence ID" value="BBL69447.1"/>
    <property type="molecule type" value="Genomic_DNA"/>
</dbReference>
<name>A0A8D4VMU1_9GAMM</name>
<evidence type="ECO:0000313" key="2">
    <source>
        <dbReference type="EMBL" id="BBL69447.1"/>
    </source>
</evidence>
<accession>A0A8D4VMU1</accession>
<dbReference type="Pfam" id="PF14280">
    <property type="entry name" value="DUF4365"/>
    <property type="match status" value="1"/>
</dbReference>
<dbReference type="InterPro" id="IPR025375">
    <property type="entry name" value="DUF4365"/>
</dbReference>
<proteinExistence type="predicted"/>
<dbReference type="KEGG" id="moz:MoryE10_00530"/>
<evidence type="ECO:0000259" key="1">
    <source>
        <dbReference type="Pfam" id="PF14280"/>
    </source>
</evidence>
<dbReference type="Proteomes" id="UP000824988">
    <property type="component" value="Chromosome"/>
</dbReference>
<feature type="domain" description="DUF4365" evidence="1">
    <location>
        <begin position="2"/>
        <end position="91"/>
    </location>
</feature>
<organism evidence="2 3">
    <name type="scientific">Methylogaea oryzae</name>
    <dbReference type="NCBI Taxonomy" id="1295382"/>
    <lineage>
        <taxon>Bacteria</taxon>
        <taxon>Pseudomonadati</taxon>
        <taxon>Pseudomonadota</taxon>
        <taxon>Gammaproteobacteria</taxon>
        <taxon>Methylococcales</taxon>
        <taxon>Methylococcaceae</taxon>
        <taxon>Methylogaea</taxon>
    </lineage>
</organism>
<protein>
    <recommendedName>
        <fullName evidence="1">DUF4365 domain-containing protein</fullName>
    </recommendedName>
</protein>
<gene>
    <name evidence="2" type="ORF">MoryE10_00530</name>
</gene>